<feature type="region of interest" description="Disordered" evidence="1">
    <location>
        <begin position="1"/>
        <end position="22"/>
    </location>
</feature>
<keyword evidence="4" id="KW-1185">Reference proteome</keyword>
<dbReference type="AlphaFoldDB" id="A0A6I3M5H2"/>
<gene>
    <name evidence="3" type="ORF">GJ743_10095</name>
</gene>
<reference evidence="3 4" key="1">
    <citation type="submission" date="2019-11" db="EMBL/GenBank/DDBJ databases">
        <title>Agromyces kandeliae sp. nov., isolated from mangrove soil.</title>
        <authorList>
            <person name="Wang R."/>
        </authorList>
    </citation>
    <scope>NUCLEOTIDE SEQUENCE [LARGE SCALE GENOMIC DNA]</scope>
    <source>
        <strain evidence="3 4">JCM 11433</strain>
    </source>
</reference>
<feature type="transmembrane region" description="Helical" evidence="2">
    <location>
        <begin position="237"/>
        <end position="257"/>
    </location>
</feature>
<dbReference type="RefSeq" id="WP_155051802.1">
    <property type="nucleotide sequence ID" value="NZ_BAAAIB010000002.1"/>
</dbReference>
<sequence length="350" mass="35932">MEPDDTAIESEPATAASTEPETTRSRPLGWWLCLLIGAAAAAIGLLPWLVEGMRLPLQNLWATDATPDEYPLVLLPFSQYFLTRIAALLVVGAAIAGIVARATRSRQRRFGIAWMLAGLLAVQVTAIVQTTTVVREGLQERFESDLYLAALVAIAVLANLIGVLVMLLVGAAPRAGAVIGFAIAAVLAPSWLGGLLLPDPVTTGPATDAVLFVLRWLPAVLVGAAIAWGGVGSIGRVIAAIGALVVLWIGPALITAVSNAAGSRVLARHPDEMLDQAVGVFRAASTTPELVVPPIVVAVVVAALGLVGGLVVRRNRASTAAPGSSPGSDGASARADDDTVASGPPPSRTD</sequence>
<evidence type="ECO:0000313" key="4">
    <source>
        <dbReference type="Proteomes" id="UP000433071"/>
    </source>
</evidence>
<accession>A0A6I3M5H2</accession>
<feature type="region of interest" description="Disordered" evidence="1">
    <location>
        <begin position="317"/>
        <end position="350"/>
    </location>
</feature>
<dbReference type="Proteomes" id="UP000433071">
    <property type="component" value="Unassembled WGS sequence"/>
</dbReference>
<feature type="compositionally biased region" description="Low complexity" evidence="1">
    <location>
        <begin position="9"/>
        <end position="20"/>
    </location>
</feature>
<evidence type="ECO:0000256" key="2">
    <source>
        <dbReference type="SAM" id="Phobius"/>
    </source>
</evidence>
<feature type="transmembrane region" description="Helical" evidence="2">
    <location>
        <begin position="176"/>
        <end position="197"/>
    </location>
</feature>
<feature type="transmembrane region" description="Helical" evidence="2">
    <location>
        <begin position="81"/>
        <end position="100"/>
    </location>
</feature>
<dbReference type="OrthoDB" id="5019680at2"/>
<dbReference type="EMBL" id="WMLB01000023">
    <property type="protein sequence ID" value="MTH68719.1"/>
    <property type="molecule type" value="Genomic_DNA"/>
</dbReference>
<feature type="transmembrane region" description="Helical" evidence="2">
    <location>
        <begin position="146"/>
        <end position="169"/>
    </location>
</feature>
<name>A0A6I3M5H2_9MICO</name>
<feature type="transmembrane region" description="Helical" evidence="2">
    <location>
        <begin position="291"/>
        <end position="312"/>
    </location>
</feature>
<evidence type="ECO:0000256" key="1">
    <source>
        <dbReference type="SAM" id="MobiDB-lite"/>
    </source>
</evidence>
<feature type="compositionally biased region" description="Low complexity" evidence="1">
    <location>
        <begin position="317"/>
        <end position="333"/>
    </location>
</feature>
<keyword evidence="2" id="KW-0472">Membrane</keyword>
<evidence type="ECO:0000313" key="3">
    <source>
        <dbReference type="EMBL" id="MTH68719.1"/>
    </source>
</evidence>
<feature type="transmembrane region" description="Helical" evidence="2">
    <location>
        <begin position="209"/>
        <end position="230"/>
    </location>
</feature>
<keyword evidence="2" id="KW-1133">Transmembrane helix</keyword>
<comment type="caution">
    <text evidence="3">The sequence shown here is derived from an EMBL/GenBank/DDBJ whole genome shotgun (WGS) entry which is preliminary data.</text>
</comment>
<protein>
    <submittedName>
        <fullName evidence="3">Uncharacterized protein</fullName>
    </submittedName>
</protein>
<feature type="transmembrane region" description="Helical" evidence="2">
    <location>
        <begin position="28"/>
        <end position="50"/>
    </location>
</feature>
<organism evidence="3 4">
    <name type="scientific">Agromyces bracchium</name>
    <dbReference type="NCBI Taxonomy" id="88376"/>
    <lineage>
        <taxon>Bacteria</taxon>
        <taxon>Bacillati</taxon>
        <taxon>Actinomycetota</taxon>
        <taxon>Actinomycetes</taxon>
        <taxon>Micrococcales</taxon>
        <taxon>Microbacteriaceae</taxon>
        <taxon>Agromyces</taxon>
    </lineage>
</organism>
<proteinExistence type="predicted"/>
<keyword evidence="2" id="KW-0812">Transmembrane</keyword>
<feature type="transmembrane region" description="Helical" evidence="2">
    <location>
        <begin position="112"/>
        <end position="134"/>
    </location>
</feature>